<reference evidence="2 3" key="1">
    <citation type="journal article" date="2018" name="PLoS ONE">
        <title>The draft genome of Kipferlia bialata reveals reductive genome evolution in fornicate parasites.</title>
        <authorList>
            <person name="Tanifuji G."/>
            <person name="Takabayashi S."/>
            <person name="Kume K."/>
            <person name="Takagi M."/>
            <person name="Nakayama T."/>
            <person name="Kamikawa R."/>
            <person name="Inagaki Y."/>
            <person name="Hashimoto T."/>
        </authorList>
    </citation>
    <scope>NUCLEOTIDE SEQUENCE [LARGE SCALE GENOMIC DNA]</scope>
    <source>
        <strain evidence="2">NY0173</strain>
    </source>
</reference>
<evidence type="ECO:0000313" key="2">
    <source>
        <dbReference type="EMBL" id="GIQ88076.1"/>
    </source>
</evidence>
<feature type="region of interest" description="Disordered" evidence="1">
    <location>
        <begin position="277"/>
        <end position="310"/>
    </location>
</feature>
<gene>
    <name evidence="2" type="ORF">KIPB_010246</name>
</gene>
<keyword evidence="3" id="KW-1185">Reference proteome</keyword>
<evidence type="ECO:0000256" key="1">
    <source>
        <dbReference type="SAM" id="MobiDB-lite"/>
    </source>
</evidence>
<name>A0A9K3GMQ0_9EUKA</name>
<protein>
    <submittedName>
        <fullName evidence="2">Uncharacterized protein</fullName>
    </submittedName>
</protein>
<dbReference type="Gene3D" id="1.20.120.1900">
    <property type="entry name" value="Gamma-tubulin complex, C-terminal domain"/>
    <property type="match status" value="1"/>
</dbReference>
<accession>A0A9K3GMQ0</accession>
<dbReference type="EMBL" id="BDIP01003746">
    <property type="protein sequence ID" value="GIQ88076.1"/>
    <property type="molecule type" value="Genomic_DNA"/>
</dbReference>
<organism evidence="2 3">
    <name type="scientific">Kipferlia bialata</name>
    <dbReference type="NCBI Taxonomy" id="797122"/>
    <lineage>
        <taxon>Eukaryota</taxon>
        <taxon>Metamonada</taxon>
        <taxon>Carpediemonas-like organisms</taxon>
        <taxon>Kipferlia</taxon>
    </lineage>
</organism>
<dbReference type="InterPro" id="IPR042241">
    <property type="entry name" value="GCP_C_sf"/>
</dbReference>
<dbReference type="Proteomes" id="UP000265618">
    <property type="component" value="Unassembled WGS sequence"/>
</dbReference>
<sequence>MSIDDRVASLFCGFSGDSTHAAPLYSPFSTESFSAFTAGPGRIGQLIQGVDDFVTAADVAACGECEGGLGIRVVDPSLPILSPSKVLSAVAAEMRQLVLTWRQSVYTAHASLPRSPTLGTPGSGLPCLPINPVAALALSSACTPLLGVVSAVHSVVTSLYSSLAVYDECMAVEGGLSAGGQSGSDTHSSRSTFIAVALIDATLHALRHSCHVASVAATPVLLRLGVVALSCYLSITRDILAGQPVCLCDPHSEGPFYVAHNHRPEVHRRLYPVGVPGVGSEDTSSGRHLTPSCLLEGAEGEGEGDGGVTSEEGSCMRSLLSCVYTMSLVPEVVDIPPPISSAAIAAHLYLHTATSLGMGSGVEGVEGVEEVGDGSVLEGVLLSGAVDPTVQACLWGALSGPGLRGVVHTLTEPLFTRVGSVMAGGQMQRLRQLLEGALLHSRWAQDWLQARGVPTLDSLPGISCVASLTRSFQSAACRGVPDTSAERASSVEVVQRKKGGRGKVPPSDAPEDAVGPGYTLLTDMGLGLSLVGPQGLGEVAFVLTPAALADLQALSSLSLLRQYVLVRVQGVPALDPTSVRKKGERPNARTNMEGVTLKKLGCLRMTLIQWLRTLSHYTHSVALEPVLSLTFDRRQFKGGALTTPIEGYQSQMQDALADSLSRAQGGNKMAGTVILHMLNICERFAYQVHRALNNTHEQSAASALHIPVREMSIQFNRYMQMLIEILRTMSASLGPSSPSALLLSLLSVRG</sequence>
<dbReference type="AlphaFoldDB" id="A0A9K3GMQ0"/>
<proteinExistence type="predicted"/>
<evidence type="ECO:0000313" key="3">
    <source>
        <dbReference type="Proteomes" id="UP000265618"/>
    </source>
</evidence>
<comment type="caution">
    <text evidence="2">The sequence shown here is derived from an EMBL/GenBank/DDBJ whole genome shotgun (WGS) entry which is preliminary data.</text>
</comment>